<feature type="domain" description="RagB/SusD" evidence="5">
    <location>
        <begin position="21"/>
        <end position="104"/>
    </location>
</feature>
<comment type="caution">
    <text evidence="6">The sequence shown here is derived from an EMBL/GenBank/DDBJ whole genome shotgun (WGS) entry which is preliminary data.</text>
</comment>
<keyword evidence="2" id="KW-0732">Signal</keyword>
<evidence type="ECO:0000256" key="4">
    <source>
        <dbReference type="ARBA" id="ARBA00023237"/>
    </source>
</evidence>
<evidence type="ECO:0000259" key="5">
    <source>
        <dbReference type="Pfam" id="PF07980"/>
    </source>
</evidence>
<dbReference type="EMBL" id="VSSQ01063009">
    <property type="protein sequence ID" value="MPN16104.1"/>
    <property type="molecule type" value="Genomic_DNA"/>
</dbReference>
<dbReference type="Pfam" id="PF07980">
    <property type="entry name" value="SusD_RagB"/>
    <property type="match status" value="1"/>
</dbReference>
<reference evidence="6" key="1">
    <citation type="submission" date="2019-08" db="EMBL/GenBank/DDBJ databases">
        <authorList>
            <person name="Kucharzyk K."/>
            <person name="Murdoch R.W."/>
            <person name="Higgins S."/>
            <person name="Loffler F."/>
        </authorList>
    </citation>
    <scope>NUCLEOTIDE SEQUENCE</scope>
</reference>
<keyword evidence="3" id="KW-0472">Membrane</keyword>
<dbReference type="AlphaFoldDB" id="A0A645FVQ0"/>
<evidence type="ECO:0000313" key="6">
    <source>
        <dbReference type="EMBL" id="MPN16104.1"/>
    </source>
</evidence>
<proteinExistence type="predicted"/>
<sequence>MKEEAILRGGTGVSGINTPDFQRIRKRAFAYDADKGASKVYTPATLTLDELLNERGREFAWENIRRRDLIRYNKFSDSNYVQYVEGKEDFRKWFPIPYSVIEKSVRDENGNPIWTQNPGYN</sequence>
<protein>
    <recommendedName>
        <fullName evidence="5">RagB/SusD domain-containing protein</fullName>
    </recommendedName>
</protein>
<evidence type="ECO:0000256" key="2">
    <source>
        <dbReference type="ARBA" id="ARBA00022729"/>
    </source>
</evidence>
<evidence type="ECO:0000256" key="1">
    <source>
        <dbReference type="ARBA" id="ARBA00004442"/>
    </source>
</evidence>
<dbReference type="Gene3D" id="1.25.40.390">
    <property type="match status" value="1"/>
</dbReference>
<accession>A0A645FVQ0</accession>
<keyword evidence="4" id="KW-0998">Cell outer membrane</keyword>
<dbReference type="GO" id="GO:0009279">
    <property type="term" value="C:cell outer membrane"/>
    <property type="evidence" value="ECO:0007669"/>
    <property type="project" value="UniProtKB-SubCell"/>
</dbReference>
<dbReference type="Gene3D" id="1.25.40.10">
    <property type="entry name" value="Tetratricopeptide repeat domain"/>
    <property type="match status" value="1"/>
</dbReference>
<comment type="subcellular location">
    <subcellularLocation>
        <location evidence="1">Cell outer membrane</location>
    </subcellularLocation>
</comment>
<evidence type="ECO:0000256" key="3">
    <source>
        <dbReference type="ARBA" id="ARBA00023136"/>
    </source>
</evidence>
<dbReference type="InterPro" id="IPR011990">
    <property type="entry name" value="TPR-like_helical_dom_sf"/>
</dbReference>
<gene>
    <name evidence="6" type="ORF">SDC9_163442</name>
</gene>
<dbReference type="SUPFAM" id="SSF48452">
    <property type="entry name" value="TPR-like"/>
    <property type="match status" value="1"/>
</dbReference>
<dbReference type="InterPro" id="IPR012944">
    <property type="entry name" value="SusD_RagB_dom"/>
</dbReference>
<name>A0A645FVQ0_9ZZZZ</name>
<organism evidence="6">
    <name type="scientific">bioreactor metagenome</name>
    <dbReference type="NCBI Taxonomy" id="1076179"/>
    <lineage>
        <taxon>unclassified sequences</taxon>
        <taxon>metagenomes</taxon>
        <taxon>ecological metagenomes</taxon>
    </lineage>
</organism>